<dbReference type="InterPro" id="IPR036388">
    <property type="entry name" value="WH-like_DNA-bd_sf"/>
</dbReference>
<name>A0ABT5IDD9_9CAUL</name>
<dbReference type="PRINTS" id="PR00033">
    <property type="entry name" value="HTHASNC"/>
</dbReference>
<evidence type="ECO:0000313" key="4">
    <source>
        <dbReference type="Proteomes" id="UP001216595"/>
    </source>
</evidence>
<feature type="region of interest" description="Disordered" evidence="1">
    <location>
        <begin position="1"/>
        <end position="20"/>
    </location>
</feature>
<protein>
    <submittedName>
        <fullName evidence="3">AsnC family transcriptional regulator</fullName>
    </submittedName>
</protein>
<organism evidence="3 4">
    <name type="scientific">Asticcacaulis currens</name>
    <dbReference type="NCBI Taxonomy" id="2984210"/>
    <lineage>
        <taxon>Bacteria</taxon>
        <taxon>Pseudomonadati</taxon>
        <taxon>Pseudomonadota</taxon>
        <taxon>Alphaproteobacteria</taxon>
        <taxon>Caulobacterales</taxon>
        <taxon>Caulobacteraceae</taxon>
        <taxon>Asticcacaulis</taxon>
    </lineage>
</organism>
<dbReference type="InterPro" id="IPR036390">
    <property type="entry name" value="WH_DNA-bd_sf"/>
</dbReference>
<dbReference type="Gene3D" id="1.10.10.10">
    <property type="entry name" value="Winged helix-like DNA-binding domain superfamily/Winged helix DNA-binding domain"/>
    <property type="match status" value="1"/>
</dbReference>
<comment type="caution">
    <text evidence="3">The sequence shown here is derived from an EMBL/GenBank/DDBJ whole genome shotgun (WGS) entry which is preliminary data.</text>
</comment>
<dbReference type="EMBL" id="JAQQKW010000004">
    <property type="protein sequence ID" value="MDC7694215.1"/>
    <property type="molecule type" value="Genomic_DNA"/>
</dbReference>
<proteinExistence type="predicted"/>
<evidence type="ECO:0000313" key="3">
    <source>
        <dbReference type="EMBL" id="MDC7694215.1"/>
    </source>
</evidence>
<gene>
    <name evidence="3" type="ORF">PQU94_07960</name>
</gene>
<dbReference type="InterPro" id="IPR000485">
    <property type="entry name" value="AsnC-type_HTH_dom"/>
</dbReference>
<feature type="domain" description="HTH asnC-type" evidence="2">
    <location>
        <begin position="3"/>
        <end position="44"/>
    </location>
</feature>
<reference evidence="3 4" key="1">
    <citation type="submission" date="2023-01" db="EMBL/GenBank/DDBJ databases">
        <title>Novel species of the genus Asticcacaulis isolated from rivers.</title>
        <authorList>
            <person name="Lu H."/>
        </authorList>
    </citation>
    <scope>NUCLEOTIDE SEQUENCE [LARGE SCALE GENOMIC DNA]</scope>
    <source>
        <strain evidence="3 4">DXS10W</strain>
    </source>
</reference>
<dbReference type="Pfam" id="PF13404">
    <property type="entry name" value="HTH_AsnC-type"/>
    <property type="match status" value="1"/>
</dbReference>
<evidence type="ECO:0000259" key="2">
    <source>
        <dbReference type="Pfam" id="PF13404"/>
    </source>
</evidence>
<dbReference type="SUPFAM" id="SSF46785">
    <property type="entry name" value="Winged helix' DNA-binding domain"/>
    <property type="match status" value="1"/>
</dbReference>
<sequence>MQLDAFDRQPLNLVQEGTDRTADSLAEDIALSPSAIQRRLRRLKETAVI</sequence>
<accession>A0ABT5IDD9</accession>
<dbReference type="RefSeq" id="WP_272740934.1">
    <property type="nucleotide sequence ID" value="NZ_JAQQKW010000004.1"/>
</dbReference>
<evidence type="ECO:0000256" key="1">
    <source>
        <dbReference type="SAM" id="MobiDB-lite"/>
    </source>
</evidence>
<keyword evidence="4" id="KW-1185">Reference proteome</keyword>
<dbReference type="Proteomes" id="UP001216595">
    <property type="component" value="Unassembled WGS sequence"/>
</dbReference>